<evidence type="ECO:0000313" key="3">
    <source>
        <dbReference type="EMBL" id="KSZ59440.1"/>
    </source>
</evidence>
<dbReference type="SUPFAM" id="SSF54631">
    <property type="entry name" value="CBS-domain pair"/>
    <property type="match status" value="1"/>
</dbReference>
<keyword evidence="1" id="KW-0129">CBS domain</keyword>
<accession>A0A0V9UN63</accession>
<reference evidence="4" key="1">
    <citation type="submission" date="2015-01" db="EMBL/GenBank/DDBJ databases">
        <title>Draft genome sequence of Rhodococcus pyridinivorans strain KG-16, a hydrocarbon-degrading bacterium.</title>
        <authorList>
            <person name="Aggarwal R.K."/>
            <person name="Dawar C."/>
        </authorList>
    </citation>
    <scope>NUCLEOTIDE SEQUENCE [LARGE SCALE GENOMIC DNA]</scope>
    <source>
        <strain evidence="4">KG-16</strain>
    </source>
</reference>
<dbReference type="PROSITE" id="PS51371">
    <property type="entry name" value="CBS"/>
    <property type="match status" value="1"/>
</dbReference>
<dbReference type="InterPro" id="IPR000644">
    <property type="entry name" value="CBS_dom"/>
</dbReference>
<dbReference type="RefSeq" id="WP_060651525.1">
    <property type="nucleotide sequence ID" value="NZ_AZXY01000003.1"/>
</dbReference>
<dbReference type="EMBL" id="AZXY01000003">
    <property type="protein sequence ID" value="KSZ59440.1"/>
    <property type="molecule type" value="Genomic_DNA"/>
</dbReference>
<evidence type="ECO:0000313" key="4">
    <source>
        <dbReference type="Proteomes" id="UP000053060"/>
    </source>
</evidence>
<dbReference type="PATRIC" id="fig|1441730.3.peg.1873"/>
<dbReference type="Pfam" id="PF00571">
    <property type="entry name" value="CBS"/>
    <property type="match status" value="1"/>
</dbReference>
<reference evidence="3 4" key="2">
    <citation type="journal article" date="2016" name="Genome Announc.">
        <title>Draft Genome Sequence of a Versatile Hydrocarbon-Degrading Bacterium, Rhodococcus pyridinivorans Strain KG-16, Collected from Oil Fields in India.</title>
        <authorList>
            <person name="Aggarwal R.K."/>
            <person name="Dawar C."/>
            <person name="Phanindranath R."/>
            <person name="Mutnuri L."/>
            <person name="Dayal A.M."/>
        </authorList>
    </citation>
    <scope>NUCLEOTIDE SEQUENCE [LARGE SCALE GENOMIC DNA]</scope>
    <source>
        <strain evidence="3 4">KG-16</strain>
    </source>
</reference>
<dbReference type="Proteomes" id="UP000053060">
    <property type="component" value="Unassembled WGS sequence"/>
</dbReference>
<feature type="domain" description="CBS" evidence="2">
    <location>
        <begin position="104"/>
        <end position="161"/>
    </location>
</feature>
<evidence type="ECO:0000259" key="2">
    <source>
        <dbReference type="PROSITE" id="PS51371"/>
    </source>
</evidence>
<dbReference type="InterPro" id="IPR046342">
    <property type="entry name" value="CBS_dom_sf"/>
</dbReference>
<evidence type="ECO:0000256" key="1">
    <source>
        <dbReference type="PROSITE-ProRule" id="PRU00703"/>
    </source>
</evidence>
<comment type="caution">
    <text evidence="3">The sequence shown here is derived from an EMBL/GenBank/DDBJ whole genome shotgun (WGS) entry which is preliminary data.</text>
</comment>
<gene>
    <name evidence="3" type="ORF">Z045_09015</name>
</gene>
<dbReference type="AlphaFoldDB" id="A0A0V9UN63"/>
<protein>
    <recommendedName>
        <fullName evidence="2">CBS domain-containing protein</fullName>
    </recommendedName>
</protein>
<organism evidence="3 4">
    <name type="scientific">Rhodococcus pyridinivorans KG-16</name>
    <dbReference type="NCBI Taxonomy" id="1441730"/>
    <lineage>
        <taxon>Bacteria</taxon>
        <taxon>Bacillati</taxon>
        <taxon>Actinomycetota</taxon>
        <taxon>Actinomycetes</taxon>
        <taxon>Mycobacteriales</taxon>
        <taxon>Nocardiaceae</taxon>
        <taxon>Rhodococcus</taxon>
    </lineage>
</organism>
<sequence>MDEVSGAIRFLSAFTAIENHFKWQLQTDEEHMSFVRMAKEYARRHRTQVDLPALRAFADLRNALVHQDYYGGKPVADPVPEVVEAIERLRDRIIDPPKVLQVLPRRAPAVFETGTPLGQVLDEIRRHDYSQFPIYEDDTYLGLLTTNCIARWLAHRLATDEIVEGETVGAALEFAEPHERAAHLPRTITVPQAIKKLSPPAGGQLPPTALIVTHSGSAKERPLMIVVADDLPTLVAAVNAGH</sequence>
<name>A0A0V9UN63_9NOCA</name>
<proteinExistence type="predicted"/>